<dbReference type="EMBL" id="JAOQJE010000005">
    <property type="protein sequence ID" value="MCU6788858.1"/>
    <property type="molecule type" value="Genomic_DNA"/>
</dbReference>
<organism evidence="1 2">
    <name type="scientific">Agathobaculum ammoniilyticum</name>
    <dbReference type="NCBI Taxonomy" id="2981778"/>
    <lineage>
        <taxon>Bacteria</taxon>
        <taxon>Bacillati</taxon>
        <taxon>Bacillota</taxon>
        <taxon>Clostridia</taxon>
        <taxon>Eubacteriales</taxon>
        <taxon>Butyricicoccaceae</taxon>
        <taxon>Agathobaculum</taxon>
    </lineage>
</organism>
<dbReference type="InterPro" id="IPR019650">
    <property type="entry name" value="DUF2513"/>
</dbReference>
<comment type="caution">
    <text evidence="1">The sequence shown here is derived from an EMBL/GenBank/DDBJ whole genome shotgun (WGS) entry which is preliminary data.</text>
</comment>
<dbReference type="Proteomes" id="UP001652397">
    <property type="component" value="Unassembled WGS sequence"/>
</dbReference>
<protein>
    <submittedName>
        <fullName evidence="1">DUF2513 domain-containing protein</fullName>
    </submittedName>
</protein>
<evidence type="ECO:0000313" key="2">
    <source>
        <dbReference type="Proteomes" id="UP001652397"/>
    </source>
</evidence>
<keyword evidence="2" id="KW-1185">Reference proteome</keyword>
<dbReference type="RefSeq" id="WP_147573997.1">
    <property type="nucleotide sequence ID" value="NZ_JAOQJE010000005.1"/>
</dbReference>
<gene>
    <name evidence="1" type="ORF">OCV66_07100</name>
</gene>
<accession>A0ABT2U2M8</accession>
<sequence length="138" mass="15526">MKLNTDLFRNVLLFLEAQSYYVSNCDGEIESMPVWFGKISEHFPNNDQAEVFYALKNLEQAGYINLTSCAADNAVSRCYVNCITFRGHEFIASVRNDDRWSGIKKALPAIRDYSIQAINAVAQGMTSAAITAYLQRNP</sequence>
<reference evidence="1 2" key="1">
    <citation type="journal article" date="2021" name="ISME Commun">
        <title>Automated analysis of genomic sequences facilitates high-throughput and comprehensive description of bacteria.</title>
        <authorList>
            <person name="Hitch T.C.A."/>
        </authorList>
    </citation>
    <scope>NUCLEOTIDE SEQUENCE [LARGE SCALE GENOMIC DNA]</scope>
    <source>
        <strain evidence="1 2">Sanger_34</strain>
    </source>
</reference>
<dbReference type="Pfam" id="PF10711">
    <property type="entry name" value="DUF2513"/>
    <property type="match status" value="1"/>
</dbReference>
<proteinExistence type="predicted"/>
<evidence type="ECO:0000313" key="1">
    <source>
        <dbReference type="EMBL" id="MCU6788858.1"/>
    </source>
</evidence>
<name>A0ABT2U2M8_9FIRM</name>